<comment type="caution">
    <text evidence="2">The sequence shown here is derived from an EMBL/GenBank/DDBJ whole genome shotgun (WGS) entry which is preliminary data.</text>
</comment>
<keyword evidence="1" id="KW-1133">Transmembrane helix</keyword>
<keyword evidence="1" id="KW-0472">Membrane</keyword>
<reference evidence="2 3" key="1">
    <citation type="journal article" date="2016" name="Nat. Commun.">
        <title>Thousands of microbial genomes shed light on interconnected biogeochemical processes in an aquifer system.</title>
        <authorList>
            <person name="Anantharaman K."/>
            <person name="Brown C.T."/>
            <person name="Hug L.A."/>
            <person name="Sharon I."/>
            <person name="Castelle C.J."/>
            <person name="Probst A.J."/>
            <person name="Thomas B.C."/>
            <person name="Singh A."/>
            <person name="Wilkins M.J."/>
            <person name="Karaoz U."/>
            <person name="Brodie E.L."/>
            <person name="Williams K.H."/>
            <person name="Hubbard S.S."/>
            <person name="Banfield J.F."/>
        </authorList>
    </citation>
    <scope>NUCLEOTIDE SEQUENCE [LARGE SCALE GENOMIC DNA]</scope>
</reference>
<dbReference type="EMBL" id="MGFH01000062">
    <property type="protein sequence ID" value="OGM06466.1"/>
    <property type="molecule type" value="Genomic_DNA"/>
</dbReference>
<evidence type="ECO:0000313" key="3">
    <source>
        <dbReference type="Proteomes" id="UP000178735"/>
    </source>
</evidence>
<dbReference type="InterPro" id="IPR011990">
    <property type="entry name" value="TPR-like_helical_dom_sf"/>
</dbReference>
<dbReference type="Proteomes" id="UP000178735">
    <property type="component" value="Unassembled WGS sequence"/>
</dbReference>
<name>A0A1F7WUH7_9BACT</name>
<evidence type="ECO:0008006" key="4">
    <source>
        <dbReference type="Google" id="ProtNLM"/>
    </source>
</evidence>
<proteinExistence type="predicted"/>
<organism evidence="2 3">
    <name type="scientific">Candidatus Wallbacteria bacterium GWC2_49_35</name>
    <dbReference type="NCBI Taxonomy" id="1817813"/>
    <lineage>
        <taxon>Bacteria</taxon>
        <taxon>Candidatus Walliibacteriota</taxon>
    </lineage>
</organism>
<accession>A0A1F7WUH7</accession>
<feature type="transmembrane region" description="Helical" evidence="1">
    <location>
        <begin position="35"/>
        <end position="52"/>
    </location>
</feature>
<keyword evidence="1" id="KW-0812">Transmembrane</keyword>
<gene>
    <name evidence="2" type="ORF">A2008_05295</name>
</gene>
<dbReference type="AlphaFoldDB" id="A0A1F7WUH7"/>
<evidence type="ECO:0000256" key="1">
    <source>
        <dbReference type="SAM" id="Phobius"/>
    </source>
</evidence>
<evidence type="ECO:0000313" key="2">
    <source>
        <dbReference type="EMBL" id="OGM06466.1"/>
    </source>
</evidence>
<dbReference type="SUPFAM" id="SSF48452">
    <property type="entry name" value="TPR-like"/>
    <property type="match status" value="1"/>
</dbReference>
<sequence>MLILAKIKPGVVILSTTSISDKHNLNGVRRMAETAYSFLFLILLLMLAPAFLCAQTMPAANSQDASKASSASAAQLSAGEISKITGAINRFAENIYNGKTADAAKLCINSQSAFLSKEFVEEFKSSKGTPLKIKDISGSTGDTISVILEFSGESGDIMTQEFVLLYNTHGGDFLIANIFDRLYETINENKKNCLANCAFLENSLYYFRRTLPDFSFSKEFADRGAFKKITEAGFMTGIPKCPAGGEYSCDVSFDPDIASYEIMVACAAHGSLAEITKLYTNLDNCEKLFAGFERGEMPLARNHCGERLLKMFEARGLEKNAYEFIRTENINEAFEAFRKLRAEEKYLGELYPALSDALMQIGHETEAVTLLEEAAAYYPKWPLIKDKLKESGE</sequence>
<protein>
    <recommendedName>
        <fullName evidence="4">Tetratricopeptide repeat protein</fullName>
    </recommendedName>
</protein>